<accession>A0A6C0C2T4</accession>
<reference evidence="1" key="1">
    <citation type="journal article" date="2020" name="Nature">
        <title>Giant virus diversity and host interactions through global metagenomics.</title>
        <authorList>
            <person name="Schulz F."/>
            <person name="Roux S."/>
            <person name="Paez-Espino D."/>
            <person name="Jungbluth S."/>
            <person name="Walsh D.A."/>
            <person name="Denef V.J."/>
            <person name="McMahon K.D."/>
            <person name="Konstantinidis K.T."/>
            <person name="Eloe-Fadrosh E.A."/>
            <person name="Kyrpides N.C."/>
            <person name="Woyke T."/>
        </authorList>
    </citation>
    <scope>NUCLEOTIDE SEQUENCE</scope>
    <source>
        <strain evidence="1">GVMAG-M-3300020182-84</strain>
    </source>
</reference>
<dbReference type="EMBL" id="MN739312">
    <property type="protein sequence ID" value="QHS98079.1"/>
    <property type="molecule type" value="Genomic_DNA"/>
</dbReference>
<proteinExistence type="predicted"/>
<protein>
    <submittedName>
        <fullName evidence="1">Uncharacterized protein</fullName>
    </submittedName>
</protein>
<organism evidence="1">
    <name type="scientific">viral metagenome</name>
    <dbReference type="NCBI Taxonomy" id="1070528"/>
    <lineage>
        <taxon>unclassified sequences</taxon>
        <taxon>metagenomes</taxon>
        <taxon>organismal metagenomes</taxon>
    </lineage>
</organism>
<sequence>MSFTRFHDDDARIKKQLQESTFTGRYQLNAPGPGENLPFMEDPHMRLEKWGANNRTNGVDLESDLKGMSRKYNRDNVNQNNYKDHSTFTLPHSHSVEKSFVDQTRASHPGWTYLDVEQNRWELPFENPQAHTEKTFENNSSSRILVKDKHK</sequence>
<dbReference type="AlphaFoldDB" id="A0A6C0C2T4"/>
<evidence type="ECO:0000313" key="1">
    <source>
        <dbReference type="EMBL" id="QHS98079.1"/>
    </source>
</evidence>
<name>A0A6C0C2T4_9ZZZZ</name>